<evidence type="ECO:0000313" key="1">
    <source>
        <dbReference type="EMBL" id="EKC21556.1"/>
    </source>
</evidence>
<reference evidence="1" key="1">
    <citation type="journal article" date="2012" name="Nature">
        <title>The oyster genome reveals stress adaptation and complexity of shell formation.</title>
        <authorList>
            <person name="Zhang G."/>
            <person name="Fang X."/>
            <person name="Guo X."/>
            <person name="Li L."/>
            <person name="Luo R."/>
            <person name="Xu F."/>
            <person name="Yang P."/>
            <person name="Zhang L."/>
            <person name="Wang X."/>
            <person name="Qi H."/>
            <person name="Xiong Z."/>
            <person name="Que H."/>
            <person name="Xie Y."/>
            <person name="Holland P.W."/>
            <person name="Paps J."/>
            <person name="Zhu Y."/>
            <person name="Wu F."/>
            <person name="Chen Y."/>
            <person name="Wang J."/>
            <person name="Peng C."/>
            <person name="Meng J."/>
            <person name="Yang L."/>
            <person name="Liu J."/>
            <person name="Wen B."/>
            <person name="Zhang N."/>
            <person name="Huang Z."/>
            <person name="Zhu Q."/>
            <person name="Feng Y."/>
            <person name="Mount A."/>
            <person name="Hedgecock D."/>
            <person name="Xu Z."/>
            <person name="Liu Y."/>
            <person name="Domazet-Loso T."/>
            <person name="Du Y."/>
            <person name="Sun X."/>
            <person name="Zhang S."/>
            <person name="Liu B."/>
            <person name="Cheng P."/>
            <person name="Jiang X."/>
            <person name="Li J."/>
            <person name="Fan D."/>
            <person name="Wang W."/>
            <person name="Fu W."/>
            <person name="Wang T."/>
            <person name="Wang B."/>
            <person name="Zhang J."/>
            <person name="Peng Z."/>
            <person name="Li Y."/>
            <person name="Li N."/>
            <person name="Wang J."/>
            <person name="Chen M."/>
            <person name="He Y."/>
            <person name="Tan F."/>
            <person name="Song X."/>
            <person name="Zheng Q."/>
            <person name="Huang R."/>
            <person name="Yang H."/>
            <person name="Du X."/>
            <person name="Chen L."/>
            <person name="Yang M."/>
            <person name="Gaffney P.M."/>
            <person name="Wang S."/>
            <person name="Luo L."/>
            <person name="She Z."/>
            <person name="Ming Y."/>
            <person name="Huang W."/>
            <person name="Zhang S."/>
            <person name="Huang B."/>
            <person name="Zhang Y."/>
            <person name="Qu T."/>
            <person name="Ni P."/>
            <person name="Miao G."/>
            <person name="Wang J."/>
            <person name="Wang Q."/>
            <person name="Steinberg C.E."/>
            <person name="Wang H."/>
            <person name="Li N."/>
            <person name="Qian L."/>
            <person name="Zhang G."/>
            <person name="Li Y."/>
            <person name="Yang H."/>
            <person name="Liu X."/>
            <person name="Wang J."/>
            <person name="Yin Y."/>
            <person name="Wang J."/>
        </authorList>
    </citation>
    <scope>NUCLEOTIDE SEQUENCE [LARGE SCALE GENOMIC DNA]</scope>
    <source>
        <strain evidence="1">05x7-T-G4-1.051#20</strain>
    </source>
</reference>
<dbReference type="InParanoid" id="K1QIZ0"/>
<sequence length="70" mass="7966">MMIPCTGYLTNRAPNKTSPRASILLVLEKLPNHEKIATKELFWYSVVSERRASSARTKPELPNLKKCYSS</sequence>
<proteinExistence type="predicted"/>
<accession>K1QIZ0</accession>
<dbReference type="AlphaFoldDB" id="K1QIZ0"/>
<protein>
    <submittedName>
        <fullName evidence="1">Uncharacterized protein</fullName>
    </submittedName>
</protein>
<dbReference type="HOGENOM" id="CLU_2760294_0_0_1"/>
<gene>
    <name evidence="1" type="ORF">CGI_10003761</name>
</gene>
<dbReference type="EMBL" id="JH818199">
    <property type="protein sequence ID" value="EKC21556.1"/>
    <property type="molecule type" value="Genomic_DNA"/>
</dbReference>
<name>K1QIZ0_MAGGI</name>
<organism evidence="1">
    <name type="scientific">Magallana gigas</name>
    <name type="common">Pacific oyster</name>
    <name type="synonym">Crassostrea gigas</name>
    <dbReference type="NCBI Taxonomy" id="29159"/>
    <lineage>
        <taxon>Eukaryota</taxon>
        <taxon>Metazoa</taxon>
        <taxon>Spiralia</taxon>
        <taxon>Lophotrochozoa</taxon>
        <taxon>Mollusca</taxon>
        <taxon>Bivalvia</taxon>
        <taxon>Autobranchia</taxon>
        <taxon>Pteriomorphia</taxon>
        <taxon>Ostreida</taxon>
        <taxon>Ostreoidea</taxon>
        <taxon>Ostreidae</taxon>
        <taxon>Magallana</taxon>
    </lineage>
</organism>